<gene>
    <name evidence="1" type="ORF">BDR25DRAFT_379573</name>
</gene>
<sequence length="408" mass="47480">MPHGRLGGLSEYFDCIPHYLFRTSSPRSSGTTTKTFIASAAVKHHLDQSDILGRYWEEAVEMLKSHLLWQNHTDDNLMSWTNSFLFAAQHAIRREATDRPASTPESIYISILDTRKVPRGTFLPAVALLQAYNIESTGKLRHDYYYGEYVSQGRLSSDTIITTTLDKLIAYGLYRLYPPFAEVSERSRLCLRVLQLRETFTDTPKEPTNEEIKIAETISVGCFLHIDIRPVIMMTLLSLKPRYRLEPRILEAFKDNCWGKKRQFTDMMHDVHAHTQRERQIERATRDAAKPPKEIFDLTNFLDQLHLTRDRFDADQSGSNTSIMSERVDDEETYQKDMQDVNTGITIKKILPPSPKTMMIEMMEEEEEEQQRALDQIEDCYEETRPWLVNPVGTYNCLLWQSRMCRAY</sequence>
<evidence type="ECO:0000313" key="2">
    <source>
        <dbReference type="Proteomes" id="UP000799755"/>
    </source>
</evidence>
<reference evidence="1" key="1">
    <citation type="journal article" date="2020" name="Stud. Mycol.">
        <title>101 Dothideomycetes genomes: a test case for predicting lifestyles and emergence of pathogens.</title>
        <authorList>
            <person name="Haridas S."/>
            <person name="Albert R."/>
            <person name="Binder M."/>
            <person name="Bloem J."/>
            <person name="Labutti K."/>
            <person name="Salamov A."/>
            <person name="Andreopoulos B."/>
            <person name="Baker S."/>
            <person name="Barry K."/>
            <person name="Bills G."/>
            <person name="Bluhm B."/>
            <person name="Cannon C."/>
            <person name="Castanera R."/>
            <person name="Culley D."/>
            <person name="Daum C."/>
            <person name="Ezra D."/>
            <person name="Gonzalez J."/>
            <person name="Henrissat B."/>
            <person name="Kuo A."/>
            <person name="Liang C."/>
            <person name="Lipzen A."/>
            <person name="Lutzoni F."/>
            <person name="Magnuson J."/>
            <person name="Mondo S."/>
            <person name="Nolan M."/>
            <person name="Ohm R."/>
            <person name="Pangilinan J."/>
            <person name="Park H.-J."/>
            <person name="Ramirez L."/>
            <person name="Alfaro M."/>
            <person name="Sun H."/>
            <person name="Tritt A."/>
            <person name="Yoshinaga Y."/>
            <person name="Zwiers L.-H."/>
            <person name="Turgeon B."/>
            <person name="Goodwin S."/>
            <person name="Spatafora J."/>
            <person name="Crous P."/>
            <person name="Grigoriev I."/>
        </authorList>
    </citation>
    <scope>NUCLEOTIDE SEQUENCE</scope>
    <source>
        <strain evidence="1">ATCC 200398</strain>
    </source>
</reference>
<dbReference type="Proteomes" id="UP000799755">
    <property type="component" value="Unassembled WGS sequence"/>
</dbReference>
<dbReference type="EMBL" id="MU003495">
    <property type="protein sequence ID" value="KAF2475950.1"/>
    <property type="molecule type" value="Genomic_DNA"/>
</dbReference>
<accession>A0ACB6RA68</accession>
<comment type="caution">
    <text evidence="1">The sequence shown here is derived from an EMBL/GenBank/DDBJ whole genome shotgun (WGS) entry which is preliminary data.</text>
</comment>
<name>A0ACB6RA68_9PLEO</name>
<proteinExistence type="predicted"/>
<protein>
    <submittedName>
        <fullName evidence="1">Uncharacterized protein</fullName>
    </submittedName>
</protein>
<evidence type="ECO:0000313" key="1">
    <source>
        <dbReference type="EMBL" id="KAF2475950.1"/>
    </source>
</evidence>
<keyword evidence="2" id="KW-1185">Reference proteome</keyword>
<organism evidence="1 2">
    <name type="scientific">Lindgomyces ingoldianus</name>
    <dbReference type="NCBI Taxonomy" id="673940"/>
    <lineage>
        <taxon>Eukaryota</taxon>
        <taxon>Fungi</taxon>
        <taxon>Dikarya</taxon>
        <taxon>Ascomycota</taxon>
        <taxon>Pezizomycotina</taxon>
        <taxon>Dothideomycetes</taxon>
        <taxon>Pleosporomycetidae</taxon>
        <taxon>Pleosporales</taxon>
        <taxon>Lindgomycetaceae</taxon>
        <taxon>Lindgomyces</taxon>
    </lineage>
</organism>